<dbReference type="Proteomes" id="UP000186817">
    <property type="component" value="Unassembled WGS sequence"/>
</dbReference>
<protein>
    <submittedName>
        <fullName evidence="2">Uncharacterized protein</fullName>
    </submittedName>
</protein>
<feature type="compositionally biased region" description="Basic and acidic residues" evidence="1">
    <location>
        <begin position="285"/>
        <end position="318"/>
    </location>
</feature>
<evidence type="ECO:0000313" key="2">
    <source>
        <dbReference type="EMBL" id="OLP75983.1"/>
    </source>
</evidence>
<dbReference type="AlphaFoldDB" id="A0A1Q9BZ86"/>
<keyword evidence="3" id="KW-1185">Reference proteome</keyword>
<organism evidence="2 3">
    <name type="scientific">Symbiodinium microadriaticum</name>
    <name type="common">Dinoflagellate</name>
    <name type="synonym">Zooxanthella microadriatica</name>
    <dbReference type="NCBI Taxonomy" id="2951"/>
    <lineage>
        <taxon>Eukaryota</taxon>
        <taxon>Sar</taxon>
        <taxon>Alveolata</taxon>
        <taxon>Dinophyceae</taxon>
        <taxon>Suessiales</taxon>
        <taxon>Symbiodiniaceae</taxon>
        <taxon>Symbiodinium</taxon>
    </lineage>
</organism>
<gene>
    <name evidence="2" type="ORF">AK812_SmicGene44138</name>
</gene>
<comment type="caution">
    <text evidence="2">The sequence shown here is derived from an EMBL/GenBank/DDBJ whole genome shotgun (WGS) entry which is preliminary data.</text>
</comment>
<sequence length="1009" mass="112354">MLPSMPKHWFSYGRFKETEDVSGSVIVMTIFPEGSRDTSTAPRFSEVDYAISSSASTTPSDFVIFGVDDIYNLFFFGVGYIDNLFFLILRLWLHRQPRGNMSDTKDSSSIPAWDGSARTWRRYTREVSWFMQSTQVHKRRYVASKLLSRLSGPARLLAVSWSKVGFDSADGVKIFLQRLAASPLVRRSLPNAAAICQQYFGFKRLQGESIQTFLMRETLKHEEFVEAIIRLHEDKLGVSQESRDFGLPTSQDYDDYKWEMDYGWSSWWDNGDWNEGEYEETERDDDARAVDLPEEGRSPGAEREDPKEAPVTTDDKKATKPTPLDELSLADSFILDVLRGWRLLQAAGLSHEEKRDILSTTKNSLDYTVISSALQGLWDDQLLGRHGGHHGNYNVHYLQDQDANEAYDQHGWWDHQDDDDVDGYDEYPHEAYAVATAQEPEDPGAKAQRATQALRKDRGFGAVMQGKGVGNGRCFVCGGQHFARDCPDRRGPRPKGFGKHSSYAVDYYGHLYFNKGKSKSKGKGKGKRSMWMEAQAWMKGKGKSKGKGKGKDMSRAVNAYASNMFVGGLELSDSYELQSSSMSASNAQTGMLDCGATASAAPEGAVLAKDKSAKIEFDQSSQLKTFSLYTLPNPAEFYQSNFDTQTLVPVLIGMDFLGNQGLLYTPRKGSPASSTETVNAPMVQVMLNELEAALGTVRPPAKICHYAMEKVKADYVLRKAIGDLMGNHSAPSTQTHPKAGYPTSPATSMATWGVVDDEELIAAMEAGDGYGCDDGNRYDLSSYRPSSGRRRTNMDYDLAASIWRTALTCTAMTLGIDYELFGDNTDHNDCGSAYPAPSGAVGAAPDAQGCSPDFLLNTVEEDPDVETGSGRFRASVGSDDLWRTSPRNFIGEDKSLLQQPDVDDMNDNLKVDLEAISDLPDVEFNNGPDDDVNEIYNEMKMAQHDQIMLENMAREARLKQAFDMRPVRVFFNNSKLNYLLAEPTSMCAGLTNFHRPWLLVATRMEPFAV</sequence>
<evidence type="ECO:0000256" key="1">
    <source>
        <dbReference type="SAM" id="MobiDB-lite"/>
    </source>
</evidence>
<evidence type="ECO:0000313" key="3">
    <source>
        <dbReference type="Proteomes" id="UP000186817"/>
    </source>
</evidence>
<accession>A0A1Q9BZ86</accession>
<name>A0A1Q9BZ86_SYMMI</name>
<dbReference type="OrthoDB" id="415235at2759"/>
<proteinExistence type="predicted"/>
<dbReference type="EMBL" id="LSRX01002180">
    <property type="protein sequence ID" value="OLP75983.1"/>
    <property type="molecule type" value="Genomic_DNA"/>
</dbReference>
<reference evidence="2 3" key="1">
    <citation type="submission" date="2016-02" db="EMBL/GenBank/DDBJ databases">
        <title>Genome analysis of coral dinoflagellate symbionts highlights evolutionary adaptations to a symbiotic lifestyle.</title>
        <authorList>
            <person name="Aranda M."/>
            <person name="Li Y."/>
            <person name="Liew Y.J."/>
            <person name="Baumgarten S."/>
            <person name="Simakov O."/>
            <person name="Wilson M."/>
            <person name="Piel J."/>
            <person name="Ashoor H."/>
            <person name="Bougouffa S."/>
            <person name="Bajic V.B."/>
            <person name="Ryu T."/>
            <person name="Ravasi T."/>
            <person name="Bayer T."/>
            <person name="Micklem G."/>
            <person name="Kim H."/>
            <person name="Bhak J."/>
            <person name="Lajeunesse T.C."/>
            <person name="Voolstra C.R."/>
        </authorList>
    </citation>
    <scope>NUCLEOTIDE SEQUENCE [LARGE SCALE GENOMIC DNA]</scope>
    <source>
        <strain evidence="2 3">CCMP2467</strain>
    </source>
</reference>
<feature type="region of interest" description="Disordered" evidence="1">
    <location>
        <begin position="276"/>
        <end position="323"/>
    </location>
</feature>